<dbReference type="CDD" id="cd22758">
    <property type="entry name" value="OTU_232R-like"/>
    <property type="match status" value="1"/>
</dbReference>
<feature type="region of interest" description="Disordered" evidence="1">
    <location>
        <begin position="84"/>
        <end position="111"/>
    </location>
</feature>
<gene>
    <name evidence="3" type="ORF">PROFUN_13893</name>
</gene>
<dbReference type="STRING" id="1890364.A0A2P6N298"/>
<evidence type="ECO:0000256" key="1">
    <source>
        <dbReference type="SAM" id="MobiDB-lite"/>
    </source>
</evidence>
<keyword evidence="4" id="KW-1185">Reference proteome</keyword>
<organism evidence="3 4">
    <name type="scientific">Planoprotostelium fungivorum</name>
    <dbReference type="NCBI Taxonomy" id="1890364"/>
    <lineage>
        <taxon>Eukaryota</taxon>
        <taxon>Amoebozoa</taxon>
        <taxon>Evosea</taxon>
        <taxon>Variosea</taxon>
        <taxon>Cavosteliida</taxon>
        <taxon>Cavosteliaceae</taxon>
        <taxon>Planoprotostelium</taxon>
    </lineage>
</organism>
<feature type="region of interest" description="Disordered" evidence="1">
    <location>
        <begin position="214"/>
        <end position="234"/>
    </location>
</feature>
<proteinExistence type="predicted"/>
<sequence>MEFQSCRPQQKFASKWEKCKTPGKLGQDPSEELIFTLQHPYNYAQPHPSADVWKEEEDRRTLALLFLLRGQRHTDHDWNVSAERTPGVSAERTPGVSAERTPGVSAERTPSVSAETHPLSFLFRTIKNQITEVTMSDDDRLRKIIRSHAEDIVSTWRLASRIIDDIPLNTSLRSRFCEIGNITYKNFARDRRTASASFKNRCIAAINTIAFPPVDDFSESEEDSDSDDEDQTDIEVVPPEDLDVKGFVRRISEGRFKAAYDGLLQWVRQHLNEKIPEELVQLLSIVGYQGDKALPSWTKIEMVSIGQSPVGTVPGIGHTIYHEYMAVKESVLLLGSKTAFINALSGPCESLGYKYTLAELDGMRNIARLLLFCFPKVKLVRLLGKHAAKVFNMHKGLCRFKLEYKTRILFGPAVQVMQFKHPKWTGNYTSNSDYDTIVAECKKKLKEKVQSHQVDVGEEVAKLFEYQKDSFRSFPKIVETKRDKNKKPETENIHKERLVHSQAAANALPIIKSNSVGVKGDSSNIFQPPPSVLIKQKKSPIDDVKEELVIAEDPPAIDGVADIGNSALVQEYSKTAVETNKPKEYVLYTASPPNQREIAEFSHNYGMALRPVGDIWALVFTSQDSAAKVQQLINDKILSAIDQLSTSLAYIDIGECGQHQKRAQDPTPIVDPFDLIDLPAGGEGDCMFNVIAEQIGEESLSIRNDVANFLDSTSGCYIGKDGGLVNVEEFAGQSLKEYTDAIRRPGTWGDHLVFEVLAQLHPELHFVIHTLNEIIEIGTGEKIIRLAFVPELHYKSVS</sequence>
<evidence type="ECO:0000313" key="3">
    <source>
        <dbReference type="EMBL" id="PRP78084.1"/>
    </source>
</evidence>
<comment type="caution">
    <text evidence="3">The sequence shown here is derived from an EMBL/GenBank/DDBJ whole genome shotgun (WGS) entry which is preliminary data.</text>
</comment>
<dbReference type="InterPro" id="IPR003323">
    <property type="entry name" value="OTU_dom"/>
</dbReference>
<protein>
    <recommendedName>
        <fullName evidence="2">OTU domain-containing protein</fullName>
    </recommendedName>
</protein>
<dbReference type="InParanoid" id="A0A2P6N298"/>
<reference evidence="3 4" key="1">
    <citation type="journal article" date="2018" name="Genome Biol. Evol.">
        <title>Multiple Roots of Fruiting Body Formation in Amoebozoa.</title>
        <authorList>
            <person name="Hillmann F."/>
            <person name="Forbes G."/>
            <person name="Novohradska S."/>
            <person name="Ferling I."/>
            <person name="Riege K."/>
            <person name="Groth M."/>
            <person name="Westermann M."/>
            <person name="Marz M."/>
            <person name="Spaller T."/>
            <person name="Winckler T."/>
            <person name="Schaap P."/>
            <person name="Glockner G."/>
        </authorList>
    </citation>
    <scope>NUCLEOTIDE SEQUENCE [LARGE SCALE GENOMIC DNA]</scope>
    <source>
        <strain evidence="3 4">Jena</strain>
    </source>
</reference>
<feature type="compositionally biased region" description="Acidic residues" evidence="1">
    <location>
        <begin position="216"/>
        <end position="234"/>
    </location>
</feature>
<feature type="domain" description="OTU" evidence="2">
    <location>
        <begin position="675"/>
        <end position="798"/>
    </location>
</feature>
<dbReference type="Proteomes" id="UP000241769">
    <property type="component" value="Unassembled WGS sequence"/>
</dbReference>
<evidence type="ECO:0000259" key="2">
    <source>
        <dbReference type="PROSITE" id="PS50802"/>
    </source>
</evidence>
<evidence type="ECO:0000313" key="4">
    <source>
        <dbReference type="Proteomes" id="UP000241769"/>
    </source>
</evidence>
<dbReference type="AlphaFoldDB" id="A0A2P6N298"/>
<accession>A0A2P6N298</accession>
<dbReference type="EMBL" id="MDYQ01000241">
    <property type="protein sequence ID" value="PRP78084.1"/>
    <property type="molecule type" value="Genomic_DNA"/>
</dbReference>
<dbReference type="PROSITE" id="PS50802">
    <property type="entry name" value="OTU"/>
    <property type="match status" value="1"/>
</dbReference>
<dbReference type="Gene3D" id="3.90.70.80">
    <property type="match status" value="1"/>
</dbReference>
<name>A0A2P6N298_9EUKA</name>